<keyword evidence="3" id="KW-1185">Reference proteome</keyword>
<dbReference type="AlphaFoldDB" id="A0ABD1LV33"/>
<sequence>MRQEISDKTDRITGKTKEISNGQSETIVQDIENMVRSYIEKANDSSSVPNTPLEGRYLSETEWGVYSCPPLLVPLREGYCVCAGPFKLLPAGGSQVIRQ</sequence>
<reference evidence="2 3" key="1">
    <citation type="submission" date="2024-08" db="EMBL/GenBank/DDBJ databases">
        <title>Insights into the chromosomal genome structure of Flemingia macrophylla.</title>
        <authorList>
            <person name="Ding Y."/>
            <person name="Zhao Y."/>
            <person name="Bi W."/>
            <person name="Wu M."/>
            <person name="Zhao G."/>
            <person name="Gong Y."/>
            <person name="Li W."/>
            <person name="Zhang P."/>
        </authorList>
    </citation>
    <scope>NUCLEOTIDE SEQUENCE [LARGE SCALE GENOMIC DNA]</scope>
    <source>
        <strain evidence="2">DYQJB</strain>
        <tissue evidence="2">Leaf</tissue>
    </source>
</reference>
<dbReference type="EMBL" id="JBGMDY010000007">
    <property type="protein sequence ID" value="KAL2327388.1"/>
    <property type="molecule type" value="Genomic_DNA"/>
</dbReference>
<evidence type="ECO:0000313" key="3">
    <source>
        <dbReference type="Proteomes" id="UP001603857"/>
    </source>
</evidence>
<comment type="caution">
    <text evidence="2">The sequence shown here is derived from an EMBL/GenBank/DDBJ whole genome shotgun (WGS) entry which is preliminary data.</text>
</comment>
<feature type="region of interest" description="Disordered" evidence="1">
    <location>
        <begin position="1"/>
        <end position="23"/>
    </location>
</feature>
<accession>A0ABD1LV33</accession>
<protein>
    <submittedName>
        <fullName evidence="2">Uncharacterized protein</fullName>
    </submittedName>
</protein>
<proteinExistence type="predicted"/>
<evidence type="ECO:0000313" key="2">
    <source>
        <dbReference type="EMBL" id="KAL2327388.1"/>
    </source>
</evidence>
<evidence type="ECO:0000256" key="1">
    <source>
        <dbReference type="SAM" id="MobiDB-lite"/>
    </source>
</evidence>
<name>A0ABD1LV33_9FABA</name>
<feature type="compositionally biased region" description="Basic and acidic residues" evidence="1">
    <location>
        <begin position="1"/>
        <end position="18"/>
    </location>
</feature>
<dbReference type="Proteomes" id="UP001603857">
    <property type="component" value="Unassembled WGS sequence"/>
</dbReference>
<organism evidence="2 3">
    <name type="scientific">Flemingia macrophylla</name>
    <dbReference type="NCBI Taxonomy" id="520843"/>
    <lineage>
        <taxon>Eukaryota</taxon>
        <taxon>Viridiplantae</taxon>
        <taxon>Streptophyta</taxon>
        <taxon>Embryophyta</taxon>
        <taxon>Tracheophyta</taxon>
        <taxon>Spermatophyta</taxon>
        <taxon>Magnoliopsida</taxon>
        <taxon>eudicotyledons</taxon>
        <taxon>Gunneridae</taxon>
        <taxon>Pentapetalae</taxon>
        <taxon>rosids</taxon>
        <taxon>fabids</taxon>
        <taxon>Fabales</taxon>
        <taxon>Fabaceae</taxon>
        <taxon>Papilionoideae</taxon>
        <taxon>50 kb inversion clade</taxon>
        <taxon>NPAAA clade</taxon>
        <taxon>indigoferoid/millettioid clade</taxon>
        <taxon>Phaseoleae</taxon>
        <taxon>Flemingia</taxon>
    </lineage>
</organism>
<gene>
    <name evidence="2" type="ORF">Fmac_020815</name>
</gene>